<accession>A0A4Z2H5P1</accession>
<gene>
    <name evidence="1" type="ORF">EYF80_029434</name>
</gene>
<evidence type="ECO:0000313" key="1">
    <source>
        <dbReference type="EMBL" id="TNN60353.1"/>
    </source>
</evidence>
<dbReference type="Proteomes" id="UP000314294">
    <property type="component" value="Unassembled WGS sequence"/>
</dbReference>
<proteinExistence type="predicted"/>
<keyword evidence="2" id="KW-1185">Reference proteome</keyword>
<organism evidence="1 2">
    <name type="scientific">Liparis tanakae</name>
    <name type="common">Tanaka's snailfish</name>
    <dbReference type="NCBI Taxonomy" id="230148"/>
    <lineage>
        <taxon>Eukaryota</taxon>
        <taxon>Metazoa</taxon>
        <taxon>Chordata</taxon>
        <taxon>Craniata</taxon>
        <taxon>Vertebrata</taxon>
        <taxon>Euteleostomi</taxon>
        <taxon>Actinopterygii</taxon>
        <taxon>Neopterygii</taxon>
        <taxon>Teleostei</taxon>
        <taxon>Neoteleostei</taxon>
        <taxon>Acanthomorphata</taxon>
        <taxon>Eupercaria</taxon>
        <taxon>Perciformes</taxon>
        <taxon>Cottioidei</taxon>
        <taxon>Cottales</taxon>
        <taxon>Liparidae</taxon>
        <taxon>Liparis</taxon>
    </lineage>
</organism>
<sequence length="162" mass="19040">MRGNTRQLPTDTRTLTKSFILRFWNQILTCLSVRLTPLLISRRRSRVRYILKRNSFSNSKLRAGHRAFHIALFLPGAGLEIRAFYRDRRRRGLRFRGDPAELRQCLVGTRRLVAEAFLMFPIRISLAQSEIARNRDLGTVDRRRFGNNIFTCRSDKFNILDS</sequence>
<reference evidence="1 2" key="1">
    <citation type="submission" date="2019-03" db="EMBL/GenBank/DDBJ databases">
        <title>First draft genome of Liparis tanakae, snailfish: a comprehensive survey of snailfish specific genes.</title>
        <authorList>
            <person name="Kim W."/>
            <person name="Song I."/>
            <person name="Jeong J.-H."/>
            <person name="Kim D."/>
            <person name="Kim S."/>
            <person name="Ryu S."/>
            <person name="Song J.Y."/>
            <person name="Lee S.K."/>
        </authorList>
    </citation>
    <scope>NUCLEOTIDE SEQUENCE [LARGE SCALE GENOMIC DNA]</scope>
    <source>
        <tissue evidence="1">Muscle</tissue>
    </source>
</reference>
<evidence type="ECO:0000313" key="2">
    <source>
        <dbReference type="Proteomes" id="UP000314294"/>
    </source>
</evidence>
<name>A0A4Z2H5P1_9TELE</name>
<dbReference type="AlphaFoldDB" id="A0A4Z2H5P1"/>
<comment type="caution">
    <text evidence="1">The sequence shown here is derived from an EMBL/GenBank/DDBJ whole genome shotgun (WGS) entry which is preliminary data.</text>
</comment>
<dbReference type="EMBL" id="SRLO01000335">
    <property type="protein sequence ID" value="TNN60353.1"/>
    <property type="molecule type" value="Genomic_DNA"/>
</dbReference>
<protein>
    <submittedName>
        <fullName evidence="1">Uncharacterized protein</fullName>
    </submittedName>
</protein>